<dbReference type="EMBL" id="JYDS01000076">
    <property type="protein sequence ID" value="KRZ27086.1"/>
    <property type="molecule type" value="Genomic_DNA"/>
</dbReference>
<reference evidence="3 4" key="1">
    <citation type="submission" date="2015-01" db="EMBL/GenBank/DDBJ databases">
        <title>Evolution of Trichinella species and genotypes.</title>
        <authorList>
            <person name="Korhonen P.K."/>
            <person name="Edoardo P."/>
            <person name="Giuseppe L.R."/>
            <person name="Gasser R.B."/>
        </authorList>
    </citation>
    <scope>NUCLEOTIDE SEQUENCE [LARGE SCALE GENOMIC DNA]</scope>
    <source>
        <strain evidence="2">ISS176</strain>
        <strain evidence="1">ISS588</strain>
    </source>
</reference>
<evidence type="ECO:0000313" key="2">
    <source>
        <dbReference type="EMBL" id="KRZ43137.1"/>
    </source>
</evidence>
<organism evidence="1 3">
    <name type="scientific">Trichinella pseudospiralis</name>
    <name type="common">Parasitic roundworm</name>
    <dbReference type="NCBI Taxonomy" id="6337"/>
    <lineage>
        <taxon>Eukaryota</taxon>
        <taxon>Metazoa</taxon>
        <taxon>Ecdysozoa</taxon>
        <taxon>Nematoda</taxon>
        <taxon>Enoplea</taxon>
        <taxon>Dorylaimia</taxon>
        <taxon>Trichinellida</taxon>
        <taxon>Trichinellidae</taxon>
        <taxon>Trichinella</taxon>
    </lineage>
</organism>
<comment type="caution">
    <text evidence="1">The sequence shown here is derived from an EMBL/GenBank/DDBJ whole genome shotgun (WGS) entry which is preliminary data.</text>
</comment>
<dbReference type="Proteomes" id="UP000054826">
    <property type="component" value="Unassembled WGS sequence"/>
</dbReference>
<keyword evidence="3" id="KW-1185">Reference proteome</keyword>
<evidence type="ECO:0000313" key="1">
    <source>
        <dbReference type="EMBL" id="KRZ27086.1"/>
    </source>
</evidence>
<dbReference type="AlphaFoldDB" id="A0A0V1IWF4"/>
<dbReference type="Proteomes" id="UP000054805">
    <property type="component" value="Unassembled WGS sequence"/>
</dbReference>
<gene>
    <name evidence="1" type="ORF">T4B_13490</name>
    <name evidence="2" type="ORF">T4C_11568</name>
</gene>
<accession>A0A0V1IWF4</accession>
<name>A0A0V1IWF4_TRIPS</name>
<dbReference type="EMBL" id="JYDV01000011">
    <property type="protein sequence ID" value="KRZ43137.1"/>
    <property type="molecule type" value="Genomic_DNA"/>
</dbReference>
<protein>
    <submittedName>
        <fullName evidence="1">Uncharacterized protein</fullName>
    </submittedName>
</protein>
<evidence type="ECO:0000313" key="4">
    <source>
        <dbReference type="Proteomes" id="UP000054826"/>
    </source>
</evidence>
<proteinExistence type="predicted"/>
<evidence type="ECO:0000313" key="3">
    <source>
        <dbReference type="Proteomes" id="UP000054805"/>
    </source>
</evidence>
<sequence length="129" mass="14975">MGRTFWRSALTQSDSAALLTAIKEVWHLVCFCIREAASLGQCWFCYISYNEFQGRTVGRRSPHRDWSIFFVQLKYGAMQPVESITYLSNSSTEKCNDDFGTHRFLVLSWMRYLVILFDCQACTICTQIT</sequence>